<dbReference type="CDD" id="cd00688">
    <property type="entry name" value="ISOPREN_C2_like"/>
    <property type="match status" value="1"/>
</dbReference>
<dbReference type="InterPro" id="IPR008930">
    <property type="entry name" value="Terpenoid_cyclase/PrenylTrfase"/>
</dbReference>
<evidence type="ECO:0000313" key="1">
    <source>
        <dbReference type="EMBL" id="PFG32935.1"/>
    </source>
</evidence>
<reference evidence="1 2" key="1">
    <citation type="submission" date="2017-10" db="EMBL/GenBank/DDBJ databases">
        <title>Sequencing the genomes of 1000 actinobacteria strains.</title>
        <authorList>
            <person name="Klenk H.-P."/>
        </authorList>
    </citation>
    <scope>NUCLEOTIDE SEQUENCE [LARGE SCALE GENOMIC DNA]</scope>
    <source>
        <strain evidence="1 2">DSM 18966</strain>
    </source>
</reference>
<sequence length="322" mass="32198">MVLVAITLTSCSSDSSPEPVAVTEDVPGAVAAASGWLTGQAGDDGLFATEFDGQTYPDPGLTADVVLALSASGETLGAGDIARALADPAVVASYVGDGTTSLYVGSTAKLAATLAVARLDSAEETGRDLLEELAAREAPSGRFTDLGEPDYSQTISQSWAVLALSQAGEVPSTAVDFLADQQCSGEGYPAALTDEPTGTCDADPDATGFAVSALVSAGVPADDPRVAGAVDWLTEAAQTDDDGQFWFSAEPAEASVNSTAVAAVALRDAGEDDTQALAWLEAQMVVSGDDAGSFTVADVPDARATSQALVALAGTGLAGLLG</sequence>
<gene>
    <name evidence="1" type="ORF">ATL42_0787</name>
</gene>
<dbReference type="Gene3D" id="1.50.10.20">
    <property type="match status" value="1"/>
</dbReference>
<keyword evidence="2" id="KW-1185">Reference proteome</keyword>
<dbReference type="Proteomes" id="UP000225548">
    <property type="component" value="Unassembled WGS sequence"/>
</dbReference>
<proteinExistence type="predicted"/>
<organism evidence="1 2">
    <name type="scientific">Sanguibacter antarcticus</name>
    <dbReference type="NCBI Taxonomy" id="372484"/>
    <lineage>
        <taxon>Bacteria</taxon>
        <taxon>Bacillati</taxon>
        <taxon>Actinomycetota</taxon>
        <taxon>Actinomycetes</taxon>
        <taxon>Micrococcales</taxon>
        <taxon>Sanguibacteraceae</taxon>
        <taxon>Sanguibacter</taxon>
    </lineage>
</organism>
<evidence type="ECO:0008006" key="3">
    <source>
        <dbReference type="Google" id="ProtNLM"/>
    </source>
</evidence>
<dbReference type="SUPFAM" id="SSF48239">
    <property type="entry name" value="Terpenoid cyclases/Protein prenyltransferases"/>
    <property type="match status" value="1"/>
</dbReference>
<protein>
    <recommendedName>
        <fullName evidence="3">Prenyltransferase/squalene oxidase-like repeat protein</fullName>
    </recommendedName>
</protein>
<comment type="caution">
    <text evidence="1">The sequence shown here is derived from an EMBL/GenBank/DDBJ whole genome shotgun (WGS) entry which is preliminary data.</text>
</comment>
<dbReference type="EMBL" id="PDJG01000001">
    <property type="protein sequence ID" value="PFG32935.1"/>
    <property type="molecule type" value="Genomic_DNA"/>
</dbReference>
<name>A0A2A9E3K0_9MICO</name>
<evidence type="ECO:0000313" key="2">
    <source>
        <dbReference type="Proteomes" id="UP000225548"/>
    </source>
</evidence>
<dbReference type="AlphaFoldDB" id="A0A2A9E3K0"/>
<accession>A0A2A9E3K0</accession>